<evidence type="ECO:0000313" key="3">
    <source>
        <dbReference type="Proteomes" id="UP001319865"/>
    </source>
</evidence>
<organism evidence="2 3">
    <name type="scientific">Flavobacterium ammonificans</name>
    <dbReference type="NCBI Taxonomy" id="1751056"/>
    <lineage>
        <taxon>Bacteria</taxon>
        <taxon>Pseudomonadati</taxon>
        <taxon>Bacteroidota</taxon>
        <taxon>Flavobacteriia</taxon>
        <taxon>Flavobacteriales</taxon>
        <taxon>Flavobacteriaceae</taxon>
        <taxon>Flavobacterium</taxon>
    </lineage>
</organism>
<dbReference type="Proteomes" id="UP001319865">
    <property type="component" value="Chromosome"/>
</dbReference>
<dbReference type="NCBIfam" id="TIGR03519">
    <property type="entry name" value="T9SS_PorP_fam"/>
    <property type="match status" value="1"/>
</dbReference>
<feature type="coiled-coil region" evidence="1">
    <location>
        <begin position="434"/>
        <end position="483"/>
    </location>
</feature>
<accession>A0ABM7UZY4</accession>
<gene>
    <name evidence="2" type="ORF">GENT11_04930</name>
</gene>
<keyword evidence="1" id="KW-0175">Coiled coil</keyword>
<name>A0ABM7UZY4_9FLAO</name>
<dbReference type="EMBL" id="AP025183">
    <property type="protein sequence ID" value="BDB52181.1"/>
    <property type="molecule type" value="Genomic_DNA"/>
</dbReference>
<evidence type="ECO:0008006" key="4">
    <source>
        <dbReference type="Google" id="ProtNLM"/>
    </source>
</evidence>
<keyword evidence="3" id="KW-1185">Reference proteome</keyword>
<evidence type="ECO:0000313" key="2">
    <source>
        <dbReference type="EMBL" id="BDB52181.1"/>
    </source>
</evidence>
<evidence type="ECO:0000256" key="1">
    <source>
        <dbReference type="SAM" id="Coils"/>
    </source>
</evidence>
<proteinExistence type="predicted"/>
<reference evidence="2 3" key="2">
    <citation type="journal article" date="2022" name="Microorganisms">
        <title>Complete Genome Sequences of Two Flavobacterium ammonificans Strains and a Flavobacterium ammoniigenes Strain of Ammonifying Bacterioplankton Isolated from Surface River Water.</title>
        <authorList>
            <person name="Suda W."/>
            <person name="Ogata Y."/>
            <person name="Shindo C."/>
            <person name="Watanabe K."/>
        </authorList>
    </citation>
    <scope>NUCLEOTIDE SEQUENCE [LARGE SCALE GENOMIC DNA]</scope>
    <source>
        <strain evidence="2 3">GENT11</strain>
    </source>
</reference>
<dbReference type="Pfam" id="PF11751">
    <property type="entry name" value="PorP_SprF"/>
    <property type="match status" value="1"/>
</dbReference>
<reference evidence="2 3" key="1">
    <citation type="journal article" date="2022" name="Int. J. Syst. Evol. Microbiol.">
        <title>Flavobacterium ammonificans sp. nov. and Flavobacterium ammoniigenes sp. nov., ammonifying bacteria isolated from surface river water.</title>
        <authorList>
            <person name="Watanabe K."/>
            <person name="Kitamura T."/>
            <person name="Ogata Y."/>
            <person name="Shindo C."/>
            <person name="Suda W."/>
        </authorList>
    </citation>
    <scope>NUCLEOTIDE SEQUENCE [LARGE SCALE GENOMIC DNA]</scope>
    <source>
        <strain evidence="2 3">GENT11</strain>
    </source>
</reference>
<dbReference type="InterPro" id="IPR019861">
    <property type="entry name" value="PorP/SprF_Bacteroidetes"/>
</dbReference>
<sequence length="641" mass="71264">MREQAPVVTFYNKRQWVTFDNAPQTYLVSYSGRFLQNEGIAVGLFQQNEGVLTTFGAVANFAHNIELQRDSNLTFGLNLGFYKSGLNASKVITNFPDPLIETFPSSSYFVLNPGINYGTSFLDFGVSVNNFLVYNLRTSELVVDDPEKSVSVHLMHTGYIEGNGFFDKSKFSGLLRSEFRKDKIGISGLAMLTIPNGVWTQLGYNTIFGISGGLGVNISQSIALEYNYERGLGNFTNFGASHEIGFAYKFSNRNSNYDEDDLGSIIPPASERGIAYSKPKAVQKPKEKTAPVVLKESVQEKPIAVVTPTRDTVAPPKQVVESLVTKDTIVTTSALAKAQPQKDTTKANLPKLKDREFVAIDNLTAVLAVTKTKQDNLLNRLTVTIAQRENDLAQMKQENDLSEQGIYTEPKPFKSSALENSELELLQTEITAIAKEQKDKIRELEIAYSEKMKKGNEQDEILLKEYAATIQNLKEEHLAAVQANADLNHSLEQIKEATEIEKKRRIKRASFVNVDGRLAQDIATLKRIKETTVLSTVPLKSSDFDSGEVQPEVQIIKGNKNVSPGYYVVIAVHNEVAKRDEFLTKTVASGEANVNFFYDANSSKYFIYYESFETIEAAKQALNKKGSAPYNGAMTIVKLEK</sequence>
<protein>
    <recommendedName>
        <fullName evidence="4">Type IX secretion system membrane protein PorP/SprF</fullName>
    </recommendedName>
</protein>